<accession>A0A5N4C1L4</accession>
<evidence type="ECO:0000313" key="3">
    <source>
        <dbReference type="Proteomes" id="UP000299084"/>
    </source>
</evidence>
<protein>
    <submittedName>
        <fullName evidence="2">Uncharacterized protein</fullName>
    </submittedName>
</protein>
<reference evidence="2 3" key="1">
    <citation type="journal article" date="2019" name="Mol. Ecol. Resour.">
        <title>Improving Illumina assemblies with Hi-C and long reads: an example with the North African dromedary.</title>
        <authorList>
            <person name="Elbers J.P."/>
            <person name="Rogers M.F."/>
            <person name="Perelman P.L."/>
            <person name="Proskuryakova A.A."/>
            <person name="Serdyukova N.A."/>
            <person name="Johnson W.E."/>
            <person name="Horin P."/>
            <person name="Corander J."/>
            <person name="Murphy D."/>
            <person name="Burger P.A."/>
        </authorList>
    </citation>
    <scope>NUCLEOTIDE SEQUENCE [LARGE SCALE GENOMIC DNA]</scope>
    <source>
        <strain evidence="2">Drom800</strain>
        <tissue evidence="2">Blood</tissue>
    </source>
</reference>
<feature type="region of interest" description="Disordered" evidence="1">
    <location>
        <begin position="1"/>
        <end position="30"/>
    </location>
</feature>
<keyword evidence="3" id="KW-1185">Reference proteome</keyword>
<proteinExistence type="predicted"/>
<organism evidence="2 3">
    <name type="scientific">Camelus dromedarius</name>
    <name type="common">Dromedary</name>
    <name type="synonym">Arabian camel</name>
    <dbReference type="NCBI Taxonomy" id="9838"/>
    <lineage>
        <taxon>Eukaryota</taxon>
        <taxon>Metazoa</taxon>
        <taxon>Chordata</taxon>
        <taxon>Craniata</taxon>
        <taxon>Vertebrata</taxon>
        <taxon>Euteleostomi</taxon>
        <taxon>Mammalia</taxon>
        <taxon>Eutheria</taxon>
        <taxon>Laurasiatheria</taxon>
        <taxon>Artiodactyla</taxon>
        <taxon>Tylopoda</taxon>
        <taxon>Camelidae</taxon>
        <taxon>Camelus</taxon>
    </lineage>
</organism>
<dbReference type="AlphaFoldDB" id="A0A5N4C1L4"/>
<dbReference type="EMBL" id="JWIN03000037">
    <property type="protein sequence ID" value="KAB1252737.1"/>
    <property type="molecule type" value="Genomic_DNA"/>
</dbReference>
<sequence>MGLGQAETSEALGPHTYPDGQYSRAALGGPAYGPEGLPLQEIRRALSCSKFDLAAPKLGLHQTLRNFGVP</sequence>
<dbReference type="Proteomes" id="UP000299084">
    <property type="component" value="Unassembled WGS sequence"/>
</dbReference>
<evidence type="ECO:0000256" key="1">
    <source>
        <dbReference type="SAM" id="MobiDB-lite"/>
    </source>
</evidence>
<name>A0A5N4C1L4_CAMDR</name>
<comment type="caution">
    <text evidence="2">The sequence shown here is derived from an EMBL/GenBank/DDBJ whole genome shotgun (WGS) entry which is preliminary data.</text>
</comment>
<gene>
    <name evidence="2" type="ORF">Cadr_000002521</name>
</gene>
<evidence type="ECO:0000313" key="2">
    <source>
        <dbReference type="EMBL" id="KAB1252737.1"/>
    </source>
</evidence>